<keyword evidence="3" id="KW-1185">Reference proteome</keyword>
<feature type="region of interest" description="Disordered" evidence="1">
    <location>
        <begin position="1"/>
        <end position="21"/>
    </location>
</feature>
<gene>
    <name evidence="2" type="primary">gb24755</name>
    <name evidence="2" type="ORF">PR202_gb24755</name>
</gene>
<reference evidence="2" key="1">
    <citation type="journal article" date="2018" name="DNA Res.">
        <title>Multiple hybrid de novo genome assembly of finger millet, an orphan allotetraploid crop.</title>
        <authorList>
            <person name="Hatakeyama M."/>
            <person name="Aluri S."/>
            <person name="Balachadran M.T."/>
            <person name="Sivarajan S.R."/>
            <person name="Patrignani A."/>
            <person name="Gruter S."/>
            <person name="Poveda L."/>
            <person name="Shimizu-Inatsugi R."/>
            <person name="Baeten J."/>
            <person name="Francoijs K.J."/>
            <person name="Nataraja K.N."/>
            <person name="Reddy Y.A.N."/>
            <person name="Phadnis S."/>
            <person name="Ravikumar R.L."/>
            <person name="Schlapbach R."/>
            <person name="Sreeman S.M."/>
            <person name="Shimizu K.K."/>
        </authorList>
    </citation>
    <scope>NUCLEOTIDE SEQUENCE</scope>
</reference>
<evidence type="ECO:0000256" key="1">
    <source>
        <dbReference type="SAM" id="MobiDB-lite"/>
    </source>
</evidence>
<dbReference type="AlphaFoldDB" id="A0AAV5FMU1"/>
<proteinExistence type="predicted"/>
<protein>
    <submittedName>
        <fullName evidence="2">Uncharacterized protein</fullName>
    </submittedName>
</protein>
<dbReference type="EMBL" id="BQKI01000088">
    <property type="protein sequence ID" value="GJN35937.1"/>
    <property type="molecule type" value="Genomic_DNA"/>
</dbReference>
<name>A0AAV5FMU1_ELECO</name>
<evidence type="ECO:0000313" key="2">
    <source>
        <dbReference type="EMBL" id="GJN35937.1"/>
    </source>
</evidence>
<evidence type="ECO:0000313" key="3">
    <source>
        <dbReference type="Proteomes" id="UP001054889"/>
    </source>
</evidence>
<reference evidence="2" key="2">
    <citation type="submission" date="2021-12" db="EMBL/GenBank/DDBJ databases">
        <title>Resequencing data analysis of finger millet.</title>
        <authorList>
            <person name="Hatakeyama M."/>
            <person name="Aluri S."/>
            <person name="Balachadran M.T."/>
            <person name="Sivarajan S.R."/>
            <person name="Poveda L."/>
            <person name="Shimizu-Inatsugi R."/>
            <person name="Schlapbach R."/>
            <person name="Sreeman S.M."/>
            <person name="Shimizu K.K."/>
        </authorList>
    </citation>
    <scope>NUCLEOTIDE SEQUENCE</scope>
</reference>
<feature type="region of interest" description="Disordered" evidence="1">
    <location>
        <begin position="155"/>
        <end position="184"/>
    </location>
</feature>
<comment type="caution">
    <text evidence="2">The sequence shown here is derived from an EMBL/GenBank/DDBJ whole genome shotgun (WGS) entry which is preliminary data.</text>
</comment>
<organism evidence="2 3">
    <name type="scientific">Eleusine coracana subsp. coracana</name>
    <dbReference type="NCBI Taxonomy" id="191504"/>
    <lineage>
        <taxon>Eukaryota</taxon>
        <taxon>Viridiplantae</taxon>
        <taxon>Streptophyta</taxon>
        <taxon>Embryophyta</taxon>
        <taxon>Tracheophyta</taxon>
        <taxon>Spermatophyta</taxon>
        <taxon>Magnoliopsida</taxon>
        <taxon>Liliopsida</taxon>
        <taxon>Poales</taxon>
        <taxon>Poaceae</taxon>
        <taxon>PACMAD clade</taxon>
        <taxon>Chloridoideae</taxon>
        <taxon>Cynodonteae</taxon>
        <taxon>Eleusininae</taxon>
        <taxon>Eleusine</taxon>
    </lineage>
</organism>
<accession>A0AAV5FMU1</accession>
<sequence length="297" mass="32321">MDKSNPSSPRDSSTPISQRPISTSTAYSRFALLSINNADPFSTHVDAHLGNTAACSGRESVINHHPTQKAGMQFSGGDMPQWSHSILKAGVGLRIEVPHKHQIVTDLKGETAQNHRAVRGLDEVMPQGTSAALKAGVDLSVEIPQKLMIITERPHRHQSLTGSKGEVSLTGLNGVVPPKRRTKDQGSVIVKELRTARQNSKSAGSSVEIPQKLMIITERPHRHQALTGLKGEVALTGLNGVVPPKRRTKDQGSDIVTELRTARQNSKSAGSSVEIEKLMIITERPHRHRKEQAFQEA</sequence>
<dbReference type="Proteomes" id="UP001054889">
    <property type="component" value="Unassembled WGS sequence"/>
</dbReference>